<gene>
    <name evidence="1" type="ORF">ARALYDRAFT_894167</name>
</gene>
<protein>
    <submittedName>
        <fullName evidence="1">Predicted protein</fullName>
    </submittedName>
</protein>
<dbReference type="AlphaFoldDB" id="D7KSG8"/>
<reference evidence="2" key="1">
    <citation type="journal article" date="2011" name="Nat. Genet.">
        <title>The Arabidopsis lyrata genome sequence and the basis of rapid genome size change.</title>
        <authorList>
            <person name="Hu T.T."/>
            <person name="Pattyn P."/>
            <person name="Bakker E.G."/>
            <person name="Cao J."/>
            <person name="Cheng J.-F."/>
            <person name="Clark R.M."/>
            <person name="Fahlgren N."/>
            <person name="Fawcett J.A."/>
            <person name="Grimwood J."/>
            <person name="Gundlach H."/>
            <person name="Haberer G."/>
            <person name="Hollister J.D."/>
            <person name="Ossowski S."/>
            <person name="Ottilar R.P."/>
            <person name="Salamov A.A."/>
            <person name="Schneeberger K."/>
            <person name="Spannagl M."/>
            <person name="Wang X."/>
            <person name="Yang L."/>
            <person name="Nasrallah M.E."/>
            <person name="Bergelson J."/>
            <person name="Carrington J.C."/>
            <person name="Gaut B.S."/>
            <person name="Schmutz J."/>
            <person name="Mayer K.F.X."/>
            <person name="Van de Peer Y."/>
            <person name="Grigoriev I.V."/>
            <person name="Nordborg M."/>
            <person name="Weigel D."/>
            <person name="Guo Y.-L."/>
        </authorList>
    </citation>
    <scope>NUCLEOTIDE SEQUENCE [LARGE SCALE GENOMIC DNA]</scope>
    <source>
        <strain evidence="2">cv. MN47</strain>
    </source>
</reference>
<evidence type="ECO:0000313" key="1">
    <source>
        <dbReference type="EMBL" id="EFH64706.1"/>
    </source>
</evidence>
<evidence type="ECO:0000313" key="2">
    <source>
        <dbReference type="Proteomes" id="UP000008694"/>
    </source>
</evidence>
<keyword evidence="2" id="KW-1185">Reference proteome</keyword>
<dbReference type="EMBL" id="GL348714">
    <property type="protein sequence ID" value="EFH64706.1"/>
    <property type="molecule type" value="Genomic_DNA"/>
</dbReference>
<dbReference type="Gramene" id="scaffold_201241.1">
    <property type="protein sequence ID" value="scaffold_201241.1"/>
    <property type="gene ID" value="scaffold_201241.1"/>
</dbReference>
<proteinExistence type="predicted"/>
<name>D7KSG8_ARALL</name>
<dbReference type="HOGENOM" id="CLU_3089934_0_0_1"/>
<dbReference type="Proteomes" id="UP000008694">
    <property type="component" value="Unassembled WGS sequence"/>
</dbReference>
<accession>D7KSG8</accession>
<organism evidence="2">
    <name type="scientific">Arabidopsis lyrata subsp. lyrata</name>
    <name type="common">Lyre-leaved rock-cress</name>
    <dbReference type="NCBI Taxonomy" id="81972"/>
    <lineage>
        <taxon>Eukaryota</taxon>
        <taxon>Viridiplantae</taxon>
        <taxon>Streptophyta</taxon>
        <taxon>Embryophyta</taxon>
        <taxon>Tracheophyta</taxon>
        <taxon>Spermatophyta</taxon>
        <taxon>Magnoliopsida</taxon>
        <taxon>eudicotyledons</taxon>
        <taxon>Gunneridae</taxon>
        <taxon>Pentapetalae</taxon>
        <taxon>rosids</taxon>
        <taxon>malvids</taxon>
        <taxon>Brassicales</taxon>
        <taxon>Brassicaceae</taxon>
        <taxon>Camelineae</taxon>
        <taxon>Arabidopsis</taxon>
    </lineage>
</organism>
<sequence length="52" mass="5923">MHANKWRVVLDKWRTTRHIANGTPTHVATETTLVATRTTLVATQMTSVEEFN</sequence>